<accession>A0A7S0T525</accession>
<evidence type="ECO:0000313" key="2">
    <source>
        <dbReference type="EMBL" id="CAD8725219.1"/>
    </source>
</evidence>
<sequence>MAAHWNHDVGCDTSVNKLMSLVRVDDDDVEAADENSSRTLRCGRNTRALPDACRRARSTEVTTFMMKTSTSMTTNERSANCDIPCSHAQVFPRKRALVRAESGSIQAIAEDHAVRDSLTTSSWKEFGSPTPSTSVFIPRSFVNSELRCRQRNLSKLNGMPILPNTSPQHQSHRRHQIAAEKEKNKRIRGKSKKHEEGVETGCDRNMPVLIRARARLAPHPKPNNRPMYRFASRKRTTRYTTDSA</sequence>
<dbReference type="EMBL" id="HBFE01001927">
    <property type="protein sequence ID" value="CAD8725219.1"/>
    <property type="molecule type" value="Transcribed_RNA"/>
</dbReference>
<dbReference type="AlphaFoldDB" id="A0A7S0T525"/>
<organism evidence="2">
    <name type="scientific">Erythrolobus madagascarensis</name>
    <dbReference type="NCBI Taxonomy" id="708628"/>
    <lineage>
        <taxon>Eukaryota</taxon>
        <taxon>Rhodophyta</taxon>
        <taxon>Bangiophyceae</taxon>
        <taxon>Porphyridiales</taxon>
        <taxon>Porphyridiaceae</taxon>
        <taxon>Erythrolobus</taxon>
    </lineage>
</organism>
<reference evidence="2" key="1">
    <citation type="submission" date="2021-01" db="EMBL/GenBank/DDBJ databases">
        <authorList>
            <person name="Corre E."/>
            <person name="Pelletier E."/>
            <person name="Niang G."/>
            <person name="Scheremetjew M."/>
            <person name="Finn R."/>
            <person name="Kale V."/>
            <person name="Holt S."/>
            <person name="Cochrane G."/>
            <person name="Meng A."/>
            <person name="Brown T."/>
            <person name="Cohen L."/>
        </authorList>
    </citation>
    <scope>NUCLEOTIDE SEQUENCE</scope>
    <source>
        <strain evidence="2">CCMP3276</strain>
    </source>
</reference>
<gene>
    <name evidence="2" type="ORF">EMAD1354_LOCUS1299</name>
</gene>
<name>A0A7S0T525_9RHOD</name>
<proteinExistence type="predicted"/>
<feature type="region of interest" description="Disordered" evidence="1">
    <location>
        <begin position="156"/>
        <end position="198"/>
    </location>
</feature>
<feature type="region of interest" description="Disordered" evidence="1">
    <location>
        <begin position="214"/>
        <end position="244"/>
    </location>
</feature>
<evidence type="ECO:0000256" key="1">
    <source>
        <dbReference type="SAM" id="MobiDB-lite"/>
    </source>
</evidence>
<protein>
    <submittedName>
        <fullName evidence="2">Uncharacterized protein</fullName>
    </submittedName>
</protein>